<dbReference type="EMBL" id="CP064791">
    <property type="protein sequence ID" value="QSG13907.1"/>
    <property type="molecule type" value="Genomic_DNA"/>
</dbReference>
<evidence type="ECO:0000313" key="1">
    <source>
        <dbReference type="EMBL" id="QSG13907.1"/>
    </source>
</evidence>
<gene>
    <name evidence="1" type="ORF">HSEST_0358</name>
</gene>
<evidence type="ECO:0000313" key="2">
    <source>
        <dbReference type="Proteomes" id="UP000663292"/>
    </source>
</evidence>
<dbReference type="RefSeq" id="WP_229121855.1">
    <property type="nucleotide sequence ID" value="NZ_CP064791.1"/>
</dbReference>
<sequence>MHGLKHIIVALVVVSAFAVAGCSDVEMTADESPGSETPANYDVDIKEPMTGAVFDNLYVWGMFGHHFQVRLLLENRSSLEFEKINEIQYEEINGNKEAVIDDRSNRTSEYGSGINLMVPHQDYVSERNYRLEALNETGHVIDAVNVTITQTGSDSGWF</sequence>
<accession>A0A897NMC1</accession>
<dbReference type="GeneID" id="68856997"/>
<protein>
    <submittedName>
        <fullName evidence="1">Uncharacterized protein</fullName>
    </submittedName>
</protein>
<organism evidence="1 2">
    <name type="scientific">Halapricum desulfuricans</name>
    <dbReference type="NCBI Taxonomy" id="2841257"/>
    <lineage>
        <taxon>Archaea</taxon>
        <taxon>Methanobacteriati</taxon>
        <taxon>Methanobacteriota</taxon>
        <taxon>Stenosarchaea group</taxon>
        <taxon>Halobacteria</taxon>
        <taxon>Halobacteriales</taxon>
        <taxon>Haloarculaceae</taxon>
        <taxon>Halapricum</taxon>
    </lineage>
</organism>
<dbReference type="AlphaFoldDB" id="A0A897NMC1"/>
<dbReference type="Proteomes" id="UP000663292">
    <property type="component" value="Chromosome"/>
</dbReference>
<name>A0A897NMC1_9EURY</name>
<dbReference type="PROSITE" id="PS51257">
    <property type="entry name" value="PROKAR_LIPOPROTEIN"/>
    <property type="match status" value="1"/>
</dbReference>
<reference evidence="1 2" key="1">
    <citation type="submission" date="2020-11" db="EMBL/GenBank/DDBJ databases">
        <title>Carbohydrate-dependent, anaerobic sulfur respiration: A novel catabolism in halophilic archaea.</title>
        <authorList>
            <person name="Sorokin D.Y."/>
            <person name="Messina E."/>
            <person name="Smedile F."/>
            <person name="La Cono V."/>
            <person name="Hallsworth J.E."/>
            <person name="Yakimov M.M."/>
        </authorList>
    </citation>
    <scope>NUCLEOTIDE SEQUENCE [LARGE SCALE GENOMIC DNA]</scope>
    <source>
        <strain evidence="1 2">HSR-Est</strain>
    </source>
</reference>
<keyword evidence="2" id="KW-1185">Reference proteome</keyword>
<proteinExistence type="predicted"/>